<evidence type="ECO:0000256" key="1">
    <source>
        <dbReference type="ARBA" id="ARBA00022741"/>
    </source>
</evidence>
<proteinExistence type="predicted"/>
<dbReference type="Pfam" id="PF02626">
    <property type="entry name" value="CT_A_B"/>
    <property type="match status" value="1"/>
</dbReference>
<dbReference type="KEGG" id="mlil:QLS71_018245"/>
<dbReference type="PANTHER" id="PTHR43309:SF5">
    <property type="entry name" value="5-OXOPROLINASE SUBUNIT C"/>
    <property type="match status" value="1"/>
</dbReference>
<sequence>MVKVLAPGLYSSIQDLGRIGFQKYGVPYSGAMDVYSAALANHILGNNENDAVIEMTMTGAKLQFNSQTCVCISGAAMSPRINNNTIKHNKNIKINVGDVLSFGKLSKGFRCYLAVSGGFKTEEVMGSRSMYLGVTDQFKLYKNDTLLINENNSYTGIKNASVKVNNRYFTTKEIDVFKGPEFEFLSENEQAFLFKKEFTISKDNNRMAYQLSEPLENSLKPIITSAVLPGTVQLTPSGKLIILMRDCQTTGGYPRVLQLKESAINILAQKFTGGLINFKL</sequence>
<dbReference type="AlphaFoldDB" id="A0AAU7EH86"/>
<dbReference type="PANTHER" id="PTHR43309">
    <property type="entry name" value="5-OXOPROLINASE SUBUNIT C"/>
    <property type="match status" value="1"/>
</dbReference>
<accession>A0AAU7EH86</accession>
<feature type="domain" description="Carboxyltransferase" evidence="4">
    <location>
        <begin position="23"/>
        <end position="280"/>
    </location>
</feature>
<dbReference type="GO" id="GO:0005524">
    <property type="term" value="F:ATP binding"/>
    <property type="evidence" value="ECO:0007669"/>
    <property type="project" value="UniProtKB-KW"/>
</dbReference>
<dbReference type="Gene3D" id="2.40.100.10">
    <property type="entry name" value="Cyclophilin-like"/>
    <property type="match status" value="1"/>
</dbReference>
<dbReference type="Proteomes" id="UP001224325">
    <property type="component" value="Chromosome"/>
</dbReference>
<evidence type="ECO:0000313" key="5">
    <source>
        <dbReference type="EMBL" id="XBL14241.1"/>
    </source>
</evidence>
<organism evidence="5 6">
    <name type="scientific">Mariniflexile litorale</name>
    <dbReference type="NCBI Taxonomy" id="3045158"/>
    <lineage>
        <taxon>Bacteria</taxon>
        <taxon>Pseudomonadati</taxon>
        <taxon>Bacteroidota</taxon>
        <taxon>Flavobacteriia</taxon>
        <taxon>Flavobacteriales</taxon>
        <taxon>Flavobacteriaceae</taxon>
        <taxon>Mariniflexile</taxon>
    </lineage>
</organism>
<evidence type="ECO:0000313" key="6">
    <source>
        <dbReference type="Proteomes" id="UP001224325"/>
    </source>
</evidence>
<dbReference type="EMBL" id="CP155618">
    <property type="protein sequence ID" value="XBL14241.1"/>
    <property type="molecule type" value="Genomic_DNA"/>
</dbReference>
<dbReference type="GO" id="GO:0016787">
    <property type="term" value="F:hydrolase activity"/>
    <property type="evidence" value="ECO:0007669"/>
    <property type="project" value="UniProtKB-KW"/>
</dbReference>
<gene>
    <name evidence="5" type="ORF">QLS71_018245</name>
</gene>
<evidence type="ECO:0000256" key="3">
    <source>
        <dbReference type="ARBA" id="ARBA00022840"/>
    </source>
</evidence>
<dbReference type="RefSeq" id="WP_308992293.1">
    <property type="nucleotide sequence ID" value="NZ_CP155618.1"/>
</dbReference>
<dbReference type="SMART" id="SM00797">
    <property type="entry name" value="AHS2"/>
    <property type="match status" value="1"/>
</dbReference>
<evidence type="ECO:0000256" key="2">
    <source>
        <dbReference type="ARBA" id="ARBA00022801"/>
    </source>
</evidence>
<dbReference type="InterPro" id="IPR052708">
    <property type="entry name" value="PxpC"/>
</dbReference>
<keyword evidence="2" id="KW-0378">Hydrolase</keyword>
<keyword evidence="1" id="KW-0547">Nucleotide-binding</keyword>
<dbReference type="InterPro" id="IPR003778">
    <property type="entry name" value="CT_A_B"/>
</dbReference>
<keyword evidence="3" id="KW-0067">ATP-binding</keyword>
<keyword evidence="6" id="KW-1185">Reference proteome</keyword>
<name>A0AAU7EH86_9FLAO</name>
<dbReference type="InterPro" id="IPR029000">
    <property type="entry name" value="Cyclophilin-like_dom_sf"/>
</dbReference>
<evidence type="ECO:0000259" key="4">
    <source>
        <dbReference type="SMART" id="SM00797"/>
    </source>
</evidence>
<reference evidence="5" key="1">
    <citation type="submission" date="2024-04" db="EMBL/GenBank/DDBJ databases">
        <title>Mariniflexile litorale, isolated from the shallow sediments of the Sea of Japan.</title>
        <authorList>
            <person name="Romanenko L."/>
            <person name="Isaeva M."/>
        </authorList>
    </citation>
    <scope>NUCLEOTIDE SEQUENCE [LARGE SCALE GENOMIC DNA]</scope>
    <source>
        <strain evidence="5">KMM 9835</strain>
    </source>
</reference>
<protein>
    <submittedName>
        <fullName evidence="5">Biotin-dependent carboxyltransferase family protein</fullName>
    </submittedName>
</protein>